<sequence length="279" mass="30625">MRRLSALALSILTTSQPVLADTPREAAICGWFKEPLVFTLWSSLTPLPVPERVTRHPDISLAEFVADDGKVLRGYRYAARDSHLPHIQPKGYLLVASGNAMISDQLIVGLGDYAAAGYDVYVFDYRGYGRSEGRRRLNAIIADYREMVARFNQRYERTLLYGISLGGLVMMNVIGAGAEFDAVVIDSSPSRLSDYGCPGWVDPLNNLSESLGSKVLIITGGRDGVLDESMVGPLRERAAALGLGTHHEAGWDHPFLDAPAVHETRQRLIREYLLGTAGH</sequence>
<keyword evidence="1" id="KW-0732">Signal</keyword>
<keyword evidence="4" id="KW-1185">Reference proteome</keyword>
<dbReference type="Proteomes" id="UP000243488">
    <property type="component" value="Chromosome"/>
</dbReference>
<dbReference type="AlphaFoldDB" id="A0A1V0B2B7"/>
<organism evidence="3 4">
    <name type="scientific">Halopseudomonas phragmitis</name>
    <dbReference type="NCBI Taxonomy" id="1931241"/>
    <lineage>
        <taxon>Bacteria</taxon>
        <taxon>Pseudomonadati</taxon>
        <taxon>Pseudomonadota</taxon>
        <taxon>Gammaproteobacteria</taxon>
        <taxon>Pseudomonadales</taxon>
        <taxon>Pseudomonadaceae</taxon>
        <taxon>Halopseudomonas</taxon>
    </lineage>
</organism>
<feature type="chain" id="PRO_5012143405" description="Serine aminopeptidase S33 domain-containing protein" evidence="1">
    <location>
        <begin position="21"/>
        <end position="279"/>
    </location>
</feature>
<evidence type="ECO:0000313" key="3">
    <source>
        <dbReference type="EMBL" id="AQZ93924.1"/>
    </source>
</evidence>
<dbReference type="PANTHER" id="PTHR12277:SF81">
    <property type="entry name" value="PROTEIN ABHD13"/>
    <property type="match status" value="1"/>
</dbReference>
<name>A0A1V0B2B7_9GAMM</name>
<reference evidence="3 4" key="1">
    <citation type="submission" date="2017-03" db="EMBL/GenBank/DDBJ databases">
        <title>Complete genome sequence of the novel DNRA strain Pseudomonas sp. S-6-2 isolated from Chinese polluted river sediment. Journal of Biotechnology.</title>
        <authorList>
            <person name="Li J."/>
            <person name="Xiang F."/>
            <person name="Wang L."/>
            <person name="Xi L."/>
            <person name="Liu J."/>
        </authorList>
    </citation>
    <scope>NUCLEOTIDE SEQUENCE [LARGE SCALE GENOMIC DNA]</scope>
    <source>
        <strain evidence="3 4">S-6-2</strain>
    </source>
</reference>
<accession>A0A1V0B2B7</accession>
<evidence type="ECO:0000259" key="2">
    <source>
        <dbReference type="Pfam" id="PF12146"/>
    </source>
</evidence>
<dbReference type="EMBL" id="CP020100">
    <property type="protein sequence ID" value="AQZ93924.1"/>
    <property type="molecule type" value="Genomic_DNA"/>
</dbReference>
<dbReference type="STRING" id="1931241.BVH74_03785"/>
<dbReference type="KEGG" id="ppha:BVH74_03785"/>
<evidence type="ECO:0000256" key="1">
    <source>
        <dbReference type="SAM" id="SignalP"/>
    </source>
</evidence>
<dbReference type="PANTHER" id="PTHR12277">
    <property type="entry name" value="ALPHA/BETA HYDROLASE DOMAIN-CONTAINING PROTEIN"/>
    <property type="match status" value="1"/>
</dbReference>
<evidence type="ECO:0000313" key="4">
    <source>
        <dbReference type="Proteomes" id="UP000243488"/>
    </source>
</evidence>
<feature type="signal peptide" evidence="1">
    <location>
        <begin position="1"/>
        <end position="20"/>
    </location>
</feature>
<proteinExistence type="predicted"/>
<dbReference type="InterPro" id="IPR029058">
    <property type="entry name" value="AB_hydrolase_fold"/>
</dbReference>
<dbReference type="Gene3D" id="3.40.50.1820">
    <property type="entry name" value="alpha/beta hydrolase"/>
    <property type="match status" value="1"/>
</dbReference>
<dbReference type="InterPro" id="IPR022742">
    <property type="entry name" value="Hydrolase_4"/>
</dbReference>
<dbReference type="RefSeq" id="WP_080048779.1">
    <property type="nucleotide sequence ID" value="NZ_CP020100.1"/>
</dbReference>
<protein>
    <recommendedName>
        <fullName evidence="2">Serine aminopeptidase S33 domain-containing protein</fullName>
    </recommendedName>
</protein>
<gene>
    <name evidence="3" type="ORF">BVH74_03785</name>
</gene>
<dbReference type="SUPFAM" id="SSF53474">
    <property type="entry name" value="alpha/beta-Hydrolases"/>
    <property type="match status" value="1"/>
</dbReference>
<feature type="domain" description="Serine aminopeptidase S33" evidence="2">
    <location>
        <begin position="88"/>
        <end position="189"/>
    </location>
</feature>
<dbReference type="Pfam" id="PF12146">
    <property type="entry name" value="Hydrolase_4"/>
    <property type="match status" value="1"/>
</dbReference>